<name>A0ABM1B4N8_LIMPO</name>
<dbReference type="InterPro" id="IPR050309">
    <property type="entry name" value="Type-B_Carboxylest/Lipase"/>
</dbReference>
<dbReference type="PANTHER" id="PTHR11559">
    <property type="entry name" value="CARBOXYLESTERASE"/>
    <property type="match status" value="1"/>
</dbReference>
<dbReference type="Pfam" id="PF00135">
    <property type="entry name" value="COesterase"/>
    <property type="match status" value="1"/>
</dbReference>
<evidence type="ECO:0000313" key="5">
    <source>
        <dbReference type="Proteomes" id="UP000694941"/>
    </source>
</evidence>
<protein>
    <submittedName>
        <fullName evidence="6">Neurotactin-like</fullName>
    </submittedName>
</protein>
<dbReference type="InterPro" id="IPR029058">
    <property type="entry name" value="AB_hydrolase_fold"/>
</dbReference>
<keyword evidence="1" id="KW-0325">Glycoprotein</keyword>
<keyword evidence="5" id="KW-1185">Reference proteome</keyword>
<dbReference type="GeneID" id="106459666"/>
<gene>
    <name evidence="6" type="primary">LOC106459666</name>
</gene>
<accession>A0ABM1B4N8</accession>
<feature type="transmembrane region" description="Helical" evidence="3">
    <location>
        <begin position="145"/>
        <end position="168"/>
    </location>
</feature>
<feature type="domain" description="Carboxylesterase type B" evidence="4">
    <location>
        <begin position="184"/>
        <end position="647"/>
    </location>
</feature>
<dbReference type="InterPro" id="IPR019819">
    <property type="entry name" value="Carboxylesterase_B_CS"/>
</dbReference>
<dbReference type="RefSeq" id="XP_013774760.1">
    <property type="nucleotide sequence ID" value="XM_013919306.2"/>
</dbReference>
<organism evidence="5 6">
    <name type="scientific">Limulus polyphemus</name>
    <name type="common">Atlantic horseshoe crab</name>
    <dbReference type="NCBI Taxonomy" id="6850"/>
    <lineage>
        <taxon>Eukaryota</taxon>
        <taxon>Metazoa</taxon>
        <taxon>Ecdysozoa</taxon>
        <taxon>Arthropoda</taxon>
        <taxon>Chelicerata</taxon>
        <taxon>Merostomata</taxon>
        <taxon>Xiphosura</taxon>
        <taxon>Limulidae</taxon>
        <taxon>Limulus</taxon>
    </lineage>
</organism>
<evidence type="ECO:0000256" key="1">
    <source>
        <dbReference type="ARBA" id="ARBA00023180"/>
    </source>
</evidence>
<reference evidence="6" key="1">
    <citation type="submission" date="2025-08" db="UniProtKB">
        <authorList>
            <consortium name="RefSeq"/>
        </authorList>
    </citation>
    <scope>IDENTIFICATION</scope>
    <source>
        <tissue evidence="6">Muscle</tissue>
    </source>
</reference>
<evidence type="ECO:0000256" key="2">
    <source>
        <dbReference type="SAM" id="MobiDB-lite"/>
    </source>
</evidence>
<keyword evidence="3" id="KW-1133">Transmembrane helix</keyword>
<dbReference type="InterPro" id="IPR002018">
    <property type="entry name" value="CarbesteraseB"/>
</dbReference>
<evidence type="ECO:0000259" key="4">
    <source>
        <dbReference type="Pfam" id="PF00135"/>
    </source>
</evidence>
<dbReference type="Gene3D" id="3.40.50.1820">
    <property type="entry name" value="alpha/beta hydrolase"/>
    <property type="match status" value="1"/>
</dbReference>
<dbReference type="SUPFAM" id="SSF53474">
    <property type="entry name" value="alpha/beta-Hydrolases"/>
    <property type="match status" value="1"/>
</dbReference>
<proteinExistence type="predicted"/>
<sequence length="688" mass="78289">MITERESQNEDSTCNENIIPDEDKDKQEICKESNKTKTKPSDEFITEESLTLFQRIFRRRSKTNKMKVDIETCTELLSKQQESAKSIKNEKNDEDIFQTGHMEGVDDKGKNGSETDVNVPVIIPNPSGSKNMVNIRIKTFHCWKWILLGILVALLVIIAAILGILFTIPEPKLFLETSDALTITECGQVLGLIQDGVYVFQGIPYALPPTGKRRWRPPQSPTGIEDCWDGIYMAHNVSKYCYQIEFLSSHRDFSEDCLYLNVYTPSLSYNQLRPVVVYIPGYSLQGYGKDFEWQPNPQLTREKDVIFVTFNYRLSVFGFLALKVLSDVVRPPTSGNYGLYDQIAALKWVKKNIIHFGGDPKKVTVLAYGSGATGAVHLLSSVKSQDLFKQMWITGPSAYFTNKTLQQVEMDNLQFLSNLNCDTRECLHHKMPEDLLTSLPKSWSTDHPSDLPSLSDHPFPSVAVIDGVVVYNDPYRMWSDGTANDVPVVIGSSEQEIGLWSGDHQSLSTWTWEDFSNYVRQKLDTINTNLTDSVLDFYITNTSTPQKQFYTMVSDVRSVCPIQHLTQTIAGVLESNVYSYIVNYVPSNDIQLANSTIPRLAFSGLDIVAIFDLLDNYLIEPSEQDIQFQRILQELFYTFVHTGKPFMGYTSLKETPYINFLGNKVDMRLAPYENCHVWKNLLKFGRMN</sequence>
<keyword evidence="3" id="KW-0812">Transmembrane</keyword>
<keyword evidence="3" id="KW-0472">Membrane</keyword>
<feature type="region of interest" description="Disordered" evidence="2">
    <location>
        <begin position="1"/>
        <end position="26"/>
    </location>
</feature>
<evidence type="ECO:0000313" key="6">
    <source>
        <dbReference type="RefSeq" id="XP_013774760.1"/>
    </source>
</evidence>
<evidence type="ECO:0000256" key="3">
    <source>
        <dbReference type="SAM" id="Phobius"/>
    </source>
</evidence>
<dbReference type="Proteomes" id="UP000694941">
    <property type="component" value="Unplaced"/>
</dbReference>
<dbReference type="PROSITE" id="PS00941">
    <property type="entry name" value="CARBOXYLESTERASE_B_2"/>
    <property type="match status" value="1"/>
</dbReference>